<protein>
    <submittedName>
        <fullName evidence="1">Uncharacterized protein</fullName>
    </submittedName>
</protein>
<dbReference type="EMBL" id="MU003509">
    <property type="protein sequence ID" value="KAF2470209.1"/>
    <property type="molecule type" value="Genomic_DNA"/>
</dbReference>
<dbReference type="Proteomes" id="UP000799755">
    <property type="component" value="Unassembled WGS sequence"/>
</dbReference>
<reference evidence="1" key="1">
    <citation type="journal article" date="2020" name="Stud. Mycol.">
        <title>101 Dothideomycetes genomes: a test case for predicting lifestyles and emergence of pathogens.</title>
        <authorList>
            <person name="Haridas S."/>
            <person name="Albert R."/>
            <person name="Binder M."/>
            <person name="Bloem J."/>
            <person name="Labutti K."/>
            <person name="Salamov A."/>
            <person name="Andreopoulos B."/>
            <person name="Baker S."/>
            <person name="Barry K."/>
            <person name="Bills G."/>
            <person name="Bluhm B."/>
            <person name="Cannon C."/>
            <person name="Castanera R."/>
            <person name="Culley D."/>
            <person name="Daum C."/>
            <person name="Ezra D."/>
            <person name="Gonzalez J."/>
            <person name="Henrissat B."/>
            <person name="Kuo A."/>
            <person name="Liang C."/>
            <person name="Lipzen A."/>
            <person name="Lutzoni F."/>
            <person name="Magnuson J."/>
            <person name="Mondo S."/>
            <person name="Nolan M."/>
            <person name="Ohm R."/>
            <person name="Pangilinan J."/>
            <person name="Park H.-J."/>
            <person name="Ramirez L."/>
            <person name="Alfaro M."/>
            <person name="Sun H."/>
            <person name="Tritt A."/>
            <person name="Yoshinaga Y."/>
            <person name="Zwiers L.-H."/>
            <person name="Turgeon B."/>
            <person name="Goodwin S."/>
            <person name="Spatafora J."/>
            <person name="Crous P."/>
            <person name="Grigoriev I."/>
        </authorList>
    </citation>
    <scope>NUCLEOTIDE SEQUENCE</scope>
    <source>
        <strain evidence="1">ATCC 200398</strain>
    </source>
</reference>
<evidence type="ECO:0000313" key="1">
    <source>
        <dbReference type="EMBL" id="KAF2470209.1"/>
    </source>
</evidence>
<proteinExistence type="predicted"/>
<name>A0ACB6QT57_9PLEO</name>
<evidence type="ECO:0000313" key="2">
    <source>
        <dbReference type="Proteomes" id="UP000799755"/>
    </source>
</evidence>
<gene>
    <name evidence="1" type="ORF">BDR25DRAFT_314934</name>
</gene>
<keyword evidence="2" id="KW-1185">Reference proteome</keyword>
<accession>A0ACB6QT57</accession>
<comment type="caution">
    <text evidence="1">The sequence shown here is derived from an EMBL/GenBank/DDBJ whole genome shotgun (WGS) entry which is preliminary data.</text>
</comment>
<sequence length="361" mass="40251">MDTFRTCTPPTPTGAFITIRLKTNPRNGLQCARLYNHDISLLTTSVFFQQATLSAPQPPFAVFTFPDPEVFEIYLSWTRDRIVRNRVKDGNRNAKIPAVAVQGSSSGSAEEAEAAREGTVRRRGVVEKVGYSTLLSLWVLGHKLQDTEFMDTVMSFLSENLNRILLDPDPDSTSTPTQFLEVLTPAKVKFVWDNTTKDSMIRTFVLETTAQFASFNLVKGFLAKPETGHSGRGTYANIKNFQAELETVLQFAMPRFLVPEGVRGVHPKLLRILLPPPPYVVELVGGVDVGWCCRMVQVDTLTGKEMQDLARRMIEGMGAGGKGRNCRYHEHGRVGIYADNVTWFPLSSVQKAVIENTTNFT</sequence>
<organism evidence="1 2">
    <name type="scientific">Lindgomyces ingoldianus</name>
    <dbReference type="NCBI Taxonomy" id="673940"/>
    <lineage>
        <taxon>Eukaryota</taxon>
        <taxon>Fungi</taxon>
        <taxon>Dikarya</taxon>
        <taxon>Ascomycota</taxon>
        <taxon>Pezizomycotina</taxon>
        <taxon>Dothideomycetes</taxon>
        <taxon>Pleosporomycetidae</taxon>
        <taxon>Pleosporales</taxon>
        <taxon>Lindgomycetaceae</taxon>
        <taxon>Lindgomyces</taxon>
    </lineage>
</organism>